<protein>
    <submittedName>
        <fullName evidence="2">NAD(P)H nitroreductase</fullName>
    </submittedName>
</protein>
<dbReference type="OrthoDB" id="8156917at2"/>
<name>A0A0M2ZGS1_9MYCO</name>
<gene>
    <name evidence="2" type="ORF">BST23_00175</name>
</gene>
<dbReference type="InterPro" id="IPR000415">
    <property type="entry name" value="Nitroreductase-like"/>
</dbReference>
<evidence type="ECO:0000313" key="3">
    <source>
        <dbReference type="Proteomes" id="UP000192772"/>
    </source>
</evidence>
<organism evidence="2 3">
    <name type="scientific">Mycolicibacterium elephantis</name>
    <dbReference type="NCBI Taxonomy" id="81858"/>
    <lineage>
        <taxon>Bacteria</taxon>
        <taxon>Bacillati</taxon>
        <taxon>Actinomycetota</taxon>
        <taxon>Actinomycetes</taxon>
        <taxon>Mycobacteriales</taxon>
        <taxon>Mycobacteriaceae</taxon>
        <taxon>Mycolicibacterium</taxon>
    </lineage>
</organism>
<evidence type="ECO:0000256" key="1">
    <source>
        <dbReference type="SAM" id="MobiDB-lite"/>
    </source>
</evidence>
<reference evidence="2 3" key="1">
    <citation type="submission" date="2017-02" db="EMBL/GenBank/DDBJ databases">
        <title>The new phylogeny of genus Mycobacterium.</title>
        <authorList>
            <person name="Tortoli E."/>
            <person name="Trovato A."/>
            <person name="Cirillo D.M."/>
        </authorList>
    </citation>
    <scope>NUCLEOTIDE SEQUENCE [LARGE SCALE GENOMIC DNA]</scope>
    <source>
        <strain evidence="2 3">FI-09383</strain>
    </source>
</reference>
<accession>A0A1A0QP70</accession>
<dbReference type="NCBIfam" id="NF047509">
    <property type="entry name" value="Rv3131_FMN_oxido"/>
    <property type="match status" value="1"/>
</dbReference>
<evidence type="ECO:0000313" key="2">
    <source>
        <dbReference type="EMBL" id="ORA69126.1"/>
    </source>
</evidence>
<dbReference type="GO" id="GO:0016491">
    <property type="term" value="F:oxidoreductase activity"/>
    <property type="evidence" value="ECO:0007669"/>
    <property type="project" value="InterPro"/>
</dbReference>
<dbReference type="STRING" id="81858.BST23_00175"/>
<dbReference type="PANTHER" id="PTHR23026">
    <property type="entry name" value="NADPH NITROREDUCTASE"/>
    <property type="match status" value="1"/>
</dbReference>
<accession>A0A0M2ZGS1</accession>
<comment type="caution">
    <text evidence="2">The sequence shown here is derived from an EMBL/GenBank/DDBJ whole genome shotgun (WGS) entry which is preliminary data.</text>
</comment>
<dbReference type="SUPFAM" id="SSF55469">
    <property type="entry name" value="FMN-dependent nitroreductase-like"/>
    <property type="match status" value="2"/>
</dbReference>
<proteinExistence type="predicted"/>
<feature type="compositionally biased region" description="Basic and acidic residues" evidence="1">
    <location>
        <begin position="320"/>
        <end position="333"/>
    </location>
</feature>
<dbReference type="EMBL" id="MVHP01000001">
    <property type="protein sequence ID" value="ORA69126.1"/>
    <property type="molecule type" value="Genomic_DNA"/>
</dbReference>
<dbReference type="PANTHER" id="PTHR23026:SF123">
    <property type="entry name" value="NAD(P)H NITROREDUCTASE RV3131-RELATED"/>
    <property type="match status" value="1"/>
</dbReference>
<dbReference type="Gene3D" id="3.40.109.10">
    <property type="entry name" value="NADH Oxidase"/>
    <property type="match status" value="2"/>
</dbReference>
<dbReference type="RefSeq" id="WP_046751972.1">
    <property type="nucleotide sequence ID" value="NZ_JBCGVB010000005.1"/>
</dbReference>
<feature type="region of interest" description="Disordered" evidence="1">
    <location>
        <begin position="312"/>
        <end position="333"/>
    </location>
</feature>
<sequence>MTQPTQPTVDDDTIANAVQLACRAPSLHNSQPWRWVAEDSELQLFADPSRNVRSTDESGRETLLSCGAVLDHLRVAMAAAGWATFVSRFPNPNNRLHLATIDFGPMDFVTEGHRRRANAILLRRTDRLPFAPPPDWESLEPHLRNVVGSETVRLDVIADDARPKLAEASQLTETLRQYDSSYHAELQWWTAGFETAEGIPQSSLVSASEADRVDVARRFPVTAHRDRRESVERDQSKILALSTYDESRDSVLRCGERLSAVLLEATMAGMATCTLTHITEHPESRQMLTELIGQDITPQVLVRVGLAPSIDDVPPPTPRRPLDEVLEFRSRRE</sequence>
<dbReference type="AlphaFoldDB" id="A0A0M2ZGS1"/>
<dbReference type="InterPro" id="IPR050627">
    <property type="entry name" value="Nitroreductase/BluB"/>
</dbReference>
<dbReference type="Proteomes" id="UP000192772">
    <property type="component" value="Unassembled WGS sequence"/>
</dbReference>